<keyword evidence="6" id="KW-1185">Reference proteome</keyword>
<reference evidence="5" key="1">
    <citation type="journal article" date="2014" name="Int. J. Syst. Evol. Microbiol.">
        <title>Complete genome of a new Firmicutes species belonging to the dominant human colonic microbiota ('Ruminococcus bicirculans') reveals two chromosomes and a selective capacity to utilize plant glucans.</title>
        <authorList>
            <consortium name="NISC Comparative Sequencing Program"/>
            <person name="Wegmann U."/>
            <person name="Louis P."/>
            <person name="Goesmann A."/>
            <person name="Henrissat B."/>
            <person name="Duncan S.H."/>
            <person name="Flint H.J."/>
        </authorList>
    </citation>
    <scope>NUCLEOTIDE SEQUENCE</scope>
    <source>
        <strain evidence="5">JCM 17590</strain>
    </source>
</reference>
<sequence>MESTPARDAPRSIRISAVEVLVVRGAAPQPPAGDRQRQVRAESFYDSRRPAYRSPAPAWTGGEMTSHYLRIGTDAGAEGFYGPIEAEIAWLIARKIAPELVGEDALAGNVHWDLLERLERHGRHGHYKMALSAIDNALWDLRGTVFEAPVWQLLGGCARERIPAYLSTLGSSLELDEVRAVASSARAEGFAGQKWFFGDGPSARACPSRRASTSMTGRSCFPTSPTACSRSRSAIRNGAAASPSCCASVRSPRSSACR</sequence>
<name>A0ABP7ZP68_9MICO</name>
<dbReference type="Gene3D" id="3.30.390.10">
    <property type="entry name" value="Enolase-like, N-terminal domain"/>
    <property type="match status" value="1"/>
</dbReference>
<dbReference type="SUPFAM" id="SSF54826">
    <property type="entry name" value="Enolase N-terminal domain-like"/>
    <property type="match status" value="1"/>
</dbReference>
<dbReference type="Pfam" id="PF02746">
    <property type="entry name" value="MR_MLE_N"/>
    <property type="match status" value="1"/>
</dbReference>
<dbReference type="EMBL" id="BAABBV010000002">
    <property type="protein sequence ID" value="GAA4166920.1"/>
    <property type="molecule type" value="Genomic_DNA"/>
</dbReference>
<dbReference type="Gene3D" id="3.20.20.120">
    <property type="entry name" value="Enolase-like C-terminal domain"/>
    <property type="match status" value="1"/>
</dbReference>
<evidence type="ECO:0000256" key="1">
    <source>
        <dbReference type="ARBA" id="ARBA00001946"/>
    </source>
</evidence>
<evidence type="ECO:0000256" key="3">
    <source>
        <dbReference type="ARBA" id="ARBA00022842"/>
    </source>
</evidence>
<keyword evidence="2" id="KW-0479">Metal-binding</keyword>
<accession>A0ABP7ZP68</accession>
<feature type="domain" description="Mandelate racemase/muconate lactonizing enzyme N-terminal" evidence="4">
    <location>
        <begin position="76"/>
        <end position="155"/>
    </location>
</feature>
<dbReference type="InterPro" id="IPR036849">
    <property type="entry name" value="Enolase-like_C_sf"/>
</dbReference>
<dbReference type="InterPro" id="IPR046945">
    <property type="entry name" value="RHMD-like"/>
</dbReference>
<dbReference type="InterPro" id="IPR013341">
    <property type="entry name" value="Mandelate_racemase_N_dom"/>
</dbReference>
<reference evidence="5" key="2">
    <citation type="submission" date="2023-12" db="EMBL/GenBank/DDBJ databases">
        <authorList>
            <person name="Sun Q."/>
            <person name="Inoue M."/>
        </authorList>
    </citation>
    <scope>NUCLEOTIDE SEQUENCE</scope>
    <source>
        <strain evidence="5">JCM 17590</strain>
    </source>
</reference>
<gene>
    <name evidence="5" type="ORF">GCM10022286_32400</name>
</gene>
<dbReference type="SUPFAM" id="SSF51604">
    <property type="entry name" value="Enolase C-terminal domain-like"/>
    <property type="match status" value="1"/>
</dbReference>
<dbReference type="Proteomes" id="UP001415169">
    <property type="component" value="Unassembled WGS sequence"/>
</dbReference>
<evidence type="ECO:0000313" key="6">
    <source>
        <dbReference type="Proteomes" id="UP001415169"/>
    </source>
</evidence>
<proteinExistence type="predicted"/>
<keyword evidence="3" id="KW-0460">Magnesium</keyword>
<protein>
    <recommendedName>
        <fullName evidence="4">Mandelate racemase/muconate lactonizing enzyme N-terminal domain-containing protein</fullName>
    </recommendedName>
</protein>
<evidence type="ECO:0000259" key="4">
    <source>
        <dbReference type="Pfam" id="PF02746"/>
    </source>
</evidence>
<organism evidence="5 6">
    <name type="scientific">Gryllotalpicola daejeonensis</name>
    <dbReference type="NCBI Taxonomy" id="993087"/>
    <lineage>
        <taxon>Bacteria</taxon>
        <taxon>Bacillati</taxon>
        <taxon>Actinomycetota</taxon>
        <taxon>Actinomycetes</taxon>
        <taxon>Micrococcales</taxon>
        <taxon>Microbacteriaceae</taxon>
        <taxon>Gryllotalpicola</taxon>
    </lineage>
</organism>
<evidence type="ECO:0000313" key="5">
    <source>
        <dbReference type="EMBL" id="GAA4166920.1"/>
    </source>
</evidence>
<comment type="caution">
    <text evidence="5">The sequence shown here is derived from an EMBL/GenBank/DDBJ whole genome shotgun (WGS) entry which is preliminary data.</text>
</comment>
<dbReference type="InterPro" id="IPR029017">
    <property type="entry name" value="Enolase-like_N"/>
</dbReference>
<dbReference type="PANTHER" id="PTHR13794">
    <property type="entry name" value="ENOLASE SUPERFAMILY, MANDELATE RACEMASE"/>
    <property type="match status" value="1"/>
</dbReference>
<dbReference type="PANTHER" id="PTHR13794:SF58">
    <property type="entry name" value="MITOCHONDRIAL ENOLASE SUPERFAMILY MEMBER 1"/>
    <property type="match status" value="1"/>
</dbReference>
<evidence type="ECO:0000256" key="2">
    <source>
        <dbReference type="ARBA" id="ARBA00022723"/>
    </source>
</evidence>
<comment type="cofactor">
    <cofactor evidence="1">
        <name>Mg(2+)</name>
        <dbReference type="ChEBI" id="CHEBI:18420"/>
    </cofactor>
</comment>